<evidence type="ECO:0000256" key="1">
    <source>
        <dbReference type="SAM" id="MobiDB-lite"/>
    </source>
</evidence>
<evidence type="ECO:0000313" key="3">
    <source>
        <dbReference type="Proteomes" id="UP001338582"/>
    </source>
</evidence>
<reference evidence="2 3" key="1">
    <citation type="submission" date="2023-10" db="EMBL/GenBank/DDBJ databases">
        <title>Draft Genome Sequence of Candida saopaulonensis from a very Premature Infant with Sepsis.</title>
        <authorList>
            <person name="Ning Y."/>
            <person name="Dai R."/>
            <person name="Xiao M."/>
            <person name="Xu Y."/>
            <person name="Yan Q."/>
            <person name="Zhang L."/>
        </authorList>
    </citation>
    <scope>NUCLEOTIDE SEQUENCE [LARGE SCALE GENOMIC DNA]</scope>
    <source>
        <strain evidence="2 3">19XY460</strain>
    </source>
</reference>
<dbReference type="EMBL" id="CP138899">
    <property type="protein sequence ID" value="WPK27469.1"/>
    <property type="molecule type" value="Genomic_DNA"/>
</dbReference>
<accession>A0AAX4HGM3</accession>
<dbReference type="Proteomes" id="UP001338582">
    <property type="component" value="Chromosome 6"/>
</dbReference>
<feature type="region of interest" description="Disordered" evidence="1">
    <location>
        <begin position="1"/>
        <end position="47"/>
    </location>
</feature>
<dbReference type="AlphaFoldDB" id="A0AAX4HGM3"/>
<feature type="compositionally biased region" description="Polar residues" evidence="1">
    <location>
        <begin position="119"/>
        <end position="137"/>
    </location>
</feature>
<name>A0AAX4HGM3_9ASCO</name>
<protein>
    <submittedName>
        <fullName evidence="2">Uncharacterized protein</fullName>
    </submittedName>
</protein>
<dbReference type="GeneID" id="88175917"/>
<evidence type="ECO:0000313" key="2">
    <source>
        <dbReference type="EMBL" id="WPK27469.1"/>
    </source>
</evidence>
<organism evidence="2 3">
    <name type="scientific">Australozyma saopauloensis</name>
    <dbReference type="NCBI Taxonomy" id="291208"/>
    <lineage>
        <taxon>Eukaryota</taxon>
        <taxon>Fungi</taxon>
        <taxon>Dikarya</taxon>
        <taxon>Ascomycota</taxon>
        <taxon>Saccharomycotina</taxon>
        <taxon>Pichiomycetes</taxon>
        <taxon>Metschnikowiaceae</taxon>
        <taxon>Australozyma</taxon>
    </lineage>
</organism>
<feature type="region of interest" description="Disordered" evidence="1">
    <location>
        <begin position="119"/>
        <end position="146"/>
    </location>
</feature>
<proteinExistence type="predicted"/>
<dbReference type="RefSeq" id="XP_062879847.1">
    <property type="nucleotide sequence ID" value="XM_063023777.1"/>
</dbReference>
<sequence>MADPDSSIKSIFSGRVSPNESDDEFSSQNIKQNKLPASASVSASGRSEHMLPLGDYESLNSQSFRYTPHSEGNLARNELFTTSTNASVASSCSDYQHPFLNDTDAFSLGTNQAILSESFSRPASRNSTTSCLSTTATKDGVEGKKIHRHGPSPYFSNVINNMVHQQQQQQGVSVQPVPQRVASLQGSQEVPRPRKADIDAVAQPPVTIQEKIVLMNTSK</sequence>
<dbReference type="KEGG" id="asau:88175917"/>
<gene>
    <name evidence="2" type="ORF">PUMCH_004857</name>
</gene>
<keyword evidence="3" id="KW-1185">Reference proteome</keyword>